<evidence type="ECO:0008006" key="4">
    <source>
        <dbReference type="Google" id="ProtNLM"/>
    </source>
</evidence>
<comment type="caution">
    <text evidence="2">The sequence shown here is derived from an EMBL/GenBank/DDBJ whole genome shotgun (WGS) entry which is preliminary data.</text>
</comment>
<evidence type="ECO:0000313" key="2">
    <source>
        <dbReference type="EMBL" id="PWG06849.1"/>
    </source>
</evidence>
<proteinExistence type="predicted"/>
<sequence length="468" mass="53973">MKVKTLLYLCITSFLMFSCAEDNDVTVPRNLQEYINTSFNNNEFGEVIACAASANANTNLAYIFYYPVEGASDFRYYEADSLNVDPNVFSNYRRNSLAIEDVFGGKLQRFSRPGATENWCLVTYVVNGKLHKSNPIRLKNTSKTTSWTDKVTIDYTTSLEPKFTWTDNAVGDNDIYFQVISETEENTFLSGTYTKENTFQYYNTANVVLNINEDKTPPALEIDKEYQFTMMDVSSDNWVNLVIEEKFIPGNLQEFLDKNDVDTSQKITAFASSANGNQNLSYIYYYPLTNARDFRYYETEGTSVNKDDFSNYRRKILTDATAFGTKLRRFSRTDDEENWCIVTYEIDKKIYTSNPIRIKNVTQPTQYEKEVDINQNESLKPTFTWTDFGITNNALYFQVITDNTNAFVSGIFTKEKTFTYYNTTNTVSNINTETPPDLVLNDEYKFTLLGISSENWVNLVIEDTFEVE</sequence>
<evidence type="ECO:0000256" key="1">
    <source>
        <dbReference type="SAM" id="SignalP"/>
    </source>
</evidence>
<feature type="signal peptide" evidence="1">
    <location>
        <begin position="1"/>
        <end position="20"/>
    </location>
</feature>
<dbReference type="RefSeq" id="WP_109403757.1">
    <property type="nucleotide sequence ID" value="NZ_QFFG01000001.1"/>
</dbReference>
<dbReference type="OrthoDB" id="1177023at2"/>
<accession>A0A2U2JET4</accession>
<reference evidence="2 3" key="1">
    <citation type="submission" date="2018-05" db="EMBL/GenBank/DDBJ databases">
        <title>Polaribacter aquimarinus sp. nov., isolated from sediment in a sediment of sea.</title>
        <authorList>
            <person name="Lu D."/>
        </authorList>
    </citation>
    <scope>NUCLEOTIDE SEQUENCE [LARGE SCALE GENOMIC DNA]</scope>
    <source>
        <strain evidence="2 3">ZY113</strain>
    </source>
</reference>
<dbReference type="Proteomes" id="UP000245670">
    <property type="component" value="Unassembled WGS sequence"/>
</dbReference>
<protein>
    <recommendedName>
        <fullName evidence="4">DUF4270 domain-containing protein</fullName>
    </recommendedName>
</protein>
<keyword evidence="3" id="KW-1185">Reference proteome</keyword>
<feature type="chain" id="PRO_5015507670" description="DUF4270 domain-containing protein" evidence="1">
    <location>
        <begin position="21"/>
        <end position="468"/>
    </location>
</feature>
<evidence type="ECO:0000313" key="3">
    <source>
        <dbReference type="Proteomes" id="UP000245670"/>
    </source>
</evidence>
<gene>
    <name evidence="2" type="ORF">DIS07_03145</name>
</gene>
<dbReference type="EMBL" id="QFFG01000001">
    <property type="protein sequence ID" value="PWG06849.1"/>
    <property type="molecule type" value="Genomic_DNA"/>
</dbReference>
<name>A0A2U2JET4_9FLAO</name>
<dbReference type="PROSITE" id="PS51257">
    <property type="entry name" value="PROKAR_LIPOPROTEIN"/>
    <property type="match status" value="1"/>
</dbReference>
<keyword evidence="1" id="KW-0732">Signal</keyword>
<organism evidence="2 3">
    <name type="scientific">Polaribacter aquimarinus</name>
    <dbReference type="NCBI Taxonomy" id="2100726"/>
    <lineage>
        <taxon>Bacteria</taxon>
        <taxon>Pseudomonadati</taxon>
        <taxon>Bacteroidota</taxon>
        <taxon>Flavobacteriia</taxon>
        <taxon>Flavobacteriales</taxon>
        <taxon>Flavobacteriaceae</taxon>
    </lineage>
</organism>
<dbReference type="AlphaFoldDB" id="A0A2U2JET4"/>